<keyword evidence="9" id="KW-1185">Reference proteome</keyword>
<feature type="region of interest" description="Disordered" evidence="7">
    <location>
        <begin position="120"/>
        <end position="192"/>
    </location>
</feature>
<comment type="function">
    <text evidence="6">Component of the Mediator complex, a coactivator involved in the regulated transcription of nearly all RNA polymerase II-dependent genes. Mediator functions as a bridge to convey information from gene-specific regulatory proteins to the basal RNA polymerase II transcription machinery. Mediator is recruited to promoters by direct interactions with regulatory proteins and serves as a scaffold for the assembly of a functional preinitiation complex with RNA polymerase II and the general transcription factors.</text>
</comment>
<dbReference type="GO" id="GO:0016592">
    <property type="term" value="C:mediator complex"/>
    <property type="evidence" value="ECO:0007669"/>
    <property type="project" value="InterPro"/>
</dbReference>
<keyword evidence="4 6" id="KW-0804">Transcription</keyword>
<feature type="compositionally biased region" description="Low complexity" evidence="7">
    <location>
        <begin position="11"/>
        <end position="22"/>
    </location>
</feature>
<comment type="subcellular location">
    <subcellularLocation>
        <location evidence="1 6">Nucleus</location>
    </subcellularLocation>
</comment>
<dbReference type="EMBL" id="MU404358">
    <property type="protein sequence ID" value="KAI1610578.1"/>
    <property type="molecule type" value="Genomic_DNA"/>
</dbReference>
<keyword evidence="3 6" id="KW-0805">Transcription regulation</keyword>
<evidence type="ECO:0000313" key="9">
    <source>
        <dbReference type="Proteomes" id="UP001203852"/>
    </source>
</evidence>
<evidence type="ECO:0000256" key="7">
    <source>
        <dbReference type="SAM" id="MobiDB-lite"/>
    </source>
</evidence>
<organism evidence="8 9">
    <name type="scientific">Exophiala viscosa</name>
    <dbReference type="NCBI Taxonomy" id="2486360"/>
    <lineage>
        <taxon>Eukaryota</taxon>
        <taxon>Fungi</taxon>
        <taxon>Dikarya</taxon>
        <taxon>Ascomycota</taxon>
        <taxon>Pezizomycotina</taxon>
        <taxon>Eurotiomycetes</taxon>
        <taxon>Chaetothyriomycetidae</taxon>
        <taxon>Chaetothyriales</taxon>
        <taxon>Herpotrichiellaceae</taxon>
        <taxon>Exophiala</taxon>
    </lineage>
</organism>
<gene>
    <name evidence="6" type="primary">MED10</name>
    <name evidence="8" type="ORF">EDD36DRAFT_329343</name>
</gene>
<evidence type="ECO:0000256" key="4">
    <source>
        <dbReference type="ARBA" id="ARBA00023163"/>
    </source>
</evidence>
<dbReference type="Proteomes" id="UP001203852">
    <property type="component" value="Unassembled WGS sequence"/>
</dbReference>
<keyword evidence="6" id="KW-0010">Activator</keyword>
<comment type="caution">
    <text evidence="8">The sequence shown here is derived from an EMBL/GenBank/DDBJ whole genome shotgun (WGS) entry which is preliminary data.</text>
</comment>
<dbReference type="Pfam" id="PF09748">
    <property type="entry name" value="Med10"/>
    <property type="match status" value="1"/>
</dbReference>
<dbReference type="InterPro" id="IPR019145">
    <property type="entry name" value="Mediator_Med10"/>
</dbReference>
<sequence>MAPRGRVIILRRGAATAGDRATSNNHDEAHAPQSNGNAGPSRILSRGGGGARGRGPRPRGQNAHSQNVHQHQQQLSTTTQRSTTIHLSPEALREFPPGSCGPFITLKLKKRDQQAVPGFRKFFSESPPVLSSGDTSSHTDQGPSPETPAPDHSSPDFVQLVDPADTDTADHQPSQHTVDVEPPAIVDNDNGNSLVQGFATTGTGEPDLGPQNSATTMAPVKDTSSVHLTIKDIIQHLSDIQFQTHGYVPETQDLMVDKMTDLAQSLARLQSLTSTTASPNNHVHSISIAPEIVDYVDDGRNPDIFTRDFVENVQRGNAVINGKQQAFRDFTEIYAKALKDGVPGVRRQVDRVMENAGFEIEHGDAANGAGQGESHS</sequence>
<evidence type="ECO:0000313" key="8">
    <source>
        <dbReference type="EMBL" id="KAI1610578.1"/>
    </source>
</evidence>
<evidence type="ECO:0000256" key="1">
    <source>
        <dbReference type="ARBA" id="ARBA00004123"/>
    </source>
</evidence>
<comment type="similarity">
    <text evidence="2 6">Belongs to the Mediator complex subunit 10 family.</text>
</comment>
<feature type="region of interest" description="Disordered" evidence="7">
    <location>
        <begin position="1"/>
        <end position="84"/>
    </location>
</feature>
<evidence type="ECO:0000256" key="6">
    <source>
        <dbReference type="RuleBase" id="RU364146"/>
    </source>
</evidence>
<reference evidence="8" key="1">
    <citation type="journal article" date="2022" name="bioRxiv">
        <title>Deciphering the potential niche of two novel black yeast fungi from a biological soil crust based on their genomes, phenotypes, and melanin regulation.</title>
        <authorList>
            <consortium name="DOE Joint Genome Institute"/>
            <person name="Carr E.C."/>
            <person name="Barton Q."/>
            <person name="Grambo S."/>
            <person name="Sullivan M."/>
            <person name="Renfro C.M."/>
            <person name="Kuo A."/>
            <person name="Pangilinan J."/>
            <person name="Lipzen A."/>
            <person name="Keymanesh K."/>
            <person name="Savage E."/>
            <person name="Barry K."/>
            <person name="Grigoriev I.V."/>
            <person name="Riekhof W.R."/>
            <person name="Harris S.S."/>
        </authorList>
    </citation>
    <scope>NUCLEOTIDE SEQUENCE</scope>
    <source>
        <strain evidence="8">JF 03-4F</strain>
    </source>
</reference>
<keyword evidence="5 6" id="KW-0539">Nucleus</keyword>
<dbReference type="GO" id="GO:0003712">
    <property type="term" value="F:transcription coregulator activity"/>
    <property type="evidence" value="ECO:0007669"/>
    <property type="project" value="InterPro"/>
</dbReference>
<feature type="compositionally biased region" description="Polar residues" evidence="7">
    <location>
        <begin position="132"/>
        <end position="144"/>
    </location>
</feature>
<dbReference type="AlphaFoldDB" id="A0AAN6DSB0"/>
<comment type="subunit">
    <text evidence="6">Component of the Mediator complex.</text>
</comment>
<evidence type="ECO:0000256" key="3">
    <source>
        <dbReference type="ARBA" id="ARBA00023015"/>
    </source>
</evidence>
<feature type="compositionally biased region" description="Low complexity" evidence="7">
    <location>
        <begin position="69"/>
        <end position="84"/>
    </location>
</feature>
<accession>A0AAN6DSB0</accession>
<dbReference type="GO" id="GO:0006357">
    <property type="term" value="P:regulation of transcription by RNA polymerase II"/>
    <property type="evidence" value="ECO:0007669"/>
    <property type="project" value="InterPro"/>
</dbReference>
<name>A0AAN6DSB0_9EURO</name>
<evidence type="ECO:0000256" key="2">
    <source>
        <dbReference type="ARBA" id="ARBA00005389"/>
    </source>
</evidence>
<evidence type="ECO:0000256" key="5">
    <source>
        <dbReference type="ARBA" id="ARBA00023242"/>
    </source>
</evidence>
<proteinExistence type="inferred from homology"/>
<protein>
    <recommendedName>
        <fullName evidence="6">Mediator of RNA polymerase II transcription subunit 10</fullName>
    </recommendedName>
    <alternativeName>
        <fullName evidence="6">Mediator complex subunit 10</fullName>
    </alternativeName>
</protein>